<dbReference type="InterPro" id="IPR052355">
    <property type="entry name" value="CENP-V-like"/>
</dbReference>
<dbReference type="InterPro" id="IPR011057">
    <property type="entry name" value="Mss4-like_sf"/>
</dbReference>
<dbReference type="Gene3D" id="2.170.150.70">
    <property type="match status" value="1"/>
</dbReference>
<reference evidence="5 6" key="1">
    <citation type="submission" date="2018-07" db="EMBL/GenBank/DDBJ databases">
        <title>Dyella monticola sp. nov. and Dyella psychrodurans sp. nov. isolated from monsoon evergreen broad-leaved forest soil of Dinghu Mountain, China.</title>
        <authorList>
            <person name="Gao Z."/>
            <person name="Qiu L."/>
        </authorList>
    </citation>
    <scope>NUCLEOTIDE SEQUENCE [LARGE SCALE GENOMIC DNA]</scope>
    <source>
        <strain evidence="5 6">4G-K06</strain>
    </source>
</reference>
<evidence type="ECO:0000256" key="1">
    <source>
        <dbReference type="ARBA" id="ARBA00005495"/>
    </source>
</evidence>
<gene>
    <name evidence="5" type="ORF">DWU98_09625</name>
</gene>
<evidence type="ECO:0000256" key="2">
    <source>
        <dbReference type="ARBA" id="ARBA00022723"/>
    </source>
</evidence>
<feature type="domain" description="CENP-V/GFA" evidence="4">
    <location>
        <begin position="10"/>
        <end position="127"/>
    </location>
</feature>
<evidence type="ECO:0000313" key="5">
    <source>
        <dbReference type="EMBL" id="RDS82352.1"/>
    </source>
</evidence>
<proteinExistence type="inferred from homology"/>
<sequence>MNHEQASPSLHGSCHCGAVRLTLPTAPDIATSCNCSLCRRTGGIWVYYQLGSVSIEGHPENTESYMWGDRSLRNVRCKTCGIVTHWEPIESTPGARHGVNLRNFEPALLESVVVRRFDGADTRKFLD</sequence>
<dbReference type="Proteomes" id="UP000254258">
    <property type="component" value="Unassembled WGS sequence"/>
</dbReference>
<comment type="caution">
    <text evidence="5">The sequence shown here is derived from an EMBL/GenBank/DDBJ whole genome shotgun (WGS) entry which is preliminary data.</text>
</comment>
<evidence type="ECO:0000313" key="6">
    <source>
        <dbReference type="Proteomes" id="UP000254258"/>
    </source>
</evidence>
<dbReference type="EMBL" id="QRBE01000004">
    <property type="protein sequence ID" value="RDS82352.1"/>
    <property type="molecule type" value="Genomic_DNA"/>
</dbReference>
<name>A0A370X1W7_9GAMM</name>
<protein>
    <submittedName>
        <fullName evidence="5">GFA family protein</fullName>
    </submittedName>
</protein>
<organism evidence="5 6">
    <name type="scientific">Dyella monticola</name>
    <dbReference type="NCBI Taxonomy" id="1927958"/>
    <lineage>
        <taxon>Bacteria</taxon>
        <taxon>Pseudomonadati</taxon>
        <taxon>Pseudomonadota</taxon>
        <taxon>Gammaproteobacteria</taxon>
        <taxon>Lysobacterales</taxon>
        <taxon>Rhodanobacteraceae</taxon>
        <taxon>Dyella</taxon>
    </lineage>
</organism>
<keyword evidence="6" id="KW-1185">Reference proteome</keyword>
<evidence type="ECO:0000256" key="3">
    <source>
        <dbReference type="ARBA" id="ARBA00022833"/>
    </source>
</evidence>
<comment type="similarity">
    <text evidence="1">Belongs to the Gfa family.</text>
</comment>
<dbReference type="SUPFAM" id="SSF51316">
    <property type="entry name" value="Mss4-like"/>
    <property type="match status" value="1"/>
</dbReference>
<dbReference type="InterPro" id="IPR006913">
    <property type="entry name" value="CENP-V/GFA"/>
</dbReference>
<dbReference type="GO" id="GO:0016846">
    <property type="term" value="F:carbon-sulfur lyase activity"/>
    <property type="evidence" value="ECO:0007669"/>
    <property type="project" value="InterPro"/>
</dbReference>
<dbReference type="PANTHER" id="PTHR28620:SF1">
    <property type="entry name" value="CENP-V_GFA DOMAIN-CONTAINING PROTEIN"/>
    <property type="match status" value="1"/>
</dbReference>
<accession>A0A370X1W7</accession>
<evidence type="ECO:0000259" key="4">
    <source>
        <dbReference type="PROSITE" id="PS51891"/>
    </source>
</evidence>
<dbReference type="AlphaFoldDB" id="A0A370X1W7"/>
<dbReference type="PROSITE" id="PS51891">
    <property type="entry name" value="CENP_V_GFA"/>
    <property type="match status" value="1"/>
</dbReference>
<dbReference type="PANTHER" id="PTHR28620">
    <property type="entry name" value="CENTROMERE PROTEIN V"/>
    <property type="match status" value="1"/>
</dbReference>
<dbReference type="GO" id="GO:0046872">
    <property type="term" value="F:metal ion binding"/>
    <property type="evidence" value="ECO:0007669"/>
    <property type="project" value="UniProtKB-KW"/>
</dbReference>
<keyword evidence="3" id="KW-0862">Zinc</keyword>
<keyword evidence="2" id="KW-0479">Metal-binding</keyword>
<dbReference type="Pfam" id="PF04828">
    <property type="entry name" value="GFA"/>
    <property type="match status" value="1"/>
</dbReference>